<sequence length="290" mass="32705">MFVETILSPDLGGEKHSFAPTYNLKWPNRYLDAHRTLDYVIPQNAKSVFERVVAACMRTRGRSSLKIVDIGCSYGINAALLKCSTTLDELYTETASPHGVLRKRNIDSHRGFFKARTRRHDLSFVGLDPASRAVDYALQVGLIDAAVNADLEAHDLVDSDRALLSDADLIISTGCVGYVTERTFARLYPAIAESRPWVACFVMHPFVYHGIARMLDDHGLATTEIHAWRQRQRRFSTSREKRKVLASMKALDIDDRFERSTGYIYASFHLSVPRCEISSGNLTEILPSHR</sequence>
<dbReference type="Proteomes" id="UP000219167">
    <property type="component" value="Unassembled WGS sequence"/>
</dbReference>
<gene>
    <name evidence="1" type="ORF">SAMN05892877_11314</name>
</gene>
<dbReference type="RefSeq" id="WP_097141558.1">
    <property type="nucleotide sequence ID" value="NZ_OBQD01000013.1"/>
</dbReference>
<organism evidence="1 2">
    <name type="scientific">Rhizobium subbaraonis</name>
    <dbReference type="NCBI Taxonomy" id="908946"/>
    <lineage>
        <taxon>Bacteria</taxon>
        <taxon>Pseudomonadati</taxon>
        <taxon>Pseudomonadota</taxon>
        <taxon>Alphaproteobacteria</taxon>
        <taxon>Hyphomicrobiales</taxon>
        <taxon>Rhizobiaceae</taxon>
        <taxon>Rhizobium/Agrobacterium group</taxon>
        <taxon>Rhizobium</taxon>
    </lineage>
</organism>
<reference evidence="1 2" key="1">
    <citation type="submission" date="2017-08" db="EMBL/GenBank/DDBJ databases">
        <authorList>
            <person name="de Groot N.N."/>
        </authorList>
    </citation>
    <scope>NUCLEOTIDE SEQUENCE [LARGE SCALE GENOMIC DNA]</scope>
    <source>
        <strain evidence="1 2">JC85</strain>
    </source>
</reference>
<dbReference type="SUPFAM" id="SSF53335">
    <property type="entry name" value="S-adenosyl-L-methionine-dependent methyltransferases"/>
    <property type="match status" value="1"/>
</dbReference>
<evidence type="ECO:0008006" key="3">
    <source>
        <dbReference type="Google" id="ProtNLM"/>
    </source>
</evidence>
<evidence type="ECO:0000313" key="1">
    <source>
        <dbReference type="EMBL" id="SOC44607.1"/>
    </source>
</evidence>
<dbReference type="InterPro" id="IPR029063">
    <property type="entry name" value="SAM-dependent_MTases_sf"/>
</dbReference>
<protein>
    <recommendedName>
        <fullName evidence="3">Carnitine O-acetyltransferase</fullName>
    </recommendedName>
</protein>
<dbReference type="Gene3D" id="3.40.50.150">
    <property type="entry name" value="Vaccinia Virus protein VP39"/>
    <property type="match status" value="1"/>
</dbReference>
<dbReference type="EMBL" id="OBQD01000013">
    <property type="protein sequence ID" value="SOC44607.1"/>
    <property type="molecule type" value="Genomic_DNA"/>
</dbReference>
<accession>A0A285USD0</accession>
<evidence type="ECO:0000313" key="2">
    <source>
        <dbReference type="Proteomes" id="UP000219167"/>
    </source>
</evidence>
<name>A0A285USD0_9HYPH</name>
<proteinExistence type="predicted"/>
<dbReference type="OrthoDB" id="7055571at2"/>
<dbReference type="AlphaFoldDB" id="A0A285USD0"/>
<keyword evidence="2" id="KW-1185">Reference proteome</keyword>